<dbReference type="SUPFAM" id="SSF53448">
    <property type="entry name" value="Nucleotide-diphospho-sugar transferases"/>
    <property type="match status" value="1"/>
</dbReference>
<evidence type="ECO:0000256" key="1">
    <source>
        <dbReference type="ARBA" id="ARBA00006739"/>
    </source>
</evidence>
<feature type="domain" description="Glycosyltransferase 2-like" evidence="4">
    <location>
        <begin position="13"/>
        <end position="179"/>
    </location>
</feature>
<keyword evidence="2" id="KW-0328">Glycosyltransferase</keyword>
<dbReference type="Pfam" id="PF00535">
    <property type="entry name" value="Glycos_transf_2"/>
    <property type="match status" value="1"/>
</dbReference>
<protein>
    <submittedName>
        <fullName evidence="5">Glycosyltransferase</fullName>
    </submittedName>
</protein>
<dbReference type="PANTHER" id="PTHR43685">
    <property type="entry name" value="GLYCOSYLTRANSFERASE"/>
    <property type="match status" value="1"/>
</dbReference>
<organism evidence="5 6">
    <name type="scientific">Limosilactobacillus pontis DSM 8475</name>
    <dbReference type="NCBI Taxonomy" id="1423794"/>
    <lineage>
        <taxon>Bacteria</taxon>
        <taxon>Bacillati</taxon>
        <taxon>Bacillota</taxon>
        <taxon>Bacilli</taxon>
        <taxon>Lactobacillales</taxon>
        <taxon>Lactobacillaceae</taxon>
        <taxon>Limosilactobacillus</taxon>
    </lineage>
</organism>
<comment type="similarity">
    <text evidence="1">Belongs to the glycosyltransferase 2 family.</text>
</comment>
<dbReference type="Gene3D" id="3.90.550.10">
    <property type="entry name" value="Spore Coat Polysaccharide Biosynthesis Protein SpsA, Chain A"/>
    <property type="match status" value="1"/>
</dbReference>
<proteinExistence type="inferred from homology"/>
<evidence type="ECO:0000313" key="6">
    <source>
        <dbReference type="Proteomes" id="UP000051085"/>
    </source>
</evidence>
<dbReference type="InterPro" id="IPR050834">
    <property type="entry name" value="Glycosyltransf_2"/>
</dbReference>
<evidence type="ECO:0000259" key="4">
    <source>
        <dbReference type="Pfam" id="PF00535"/>
    </source>
</evidence>
<dbReference type="AlphaFoldDB" id="A0A922TN63"/>
<accession>A0A922TN63</accession>
<dbReference type="Proteomes" id="UP000051085">
    <property type="component" value="Unassembled WGS sequence"/>
</dbReference>
<evidence type="ECO:0000256" key="3">
    <source>
        <dbReference type="ARBA" id="ARBA00022679"/>
    </source>
</evidence>
<sequence length="283" mass="33332">MVKKGTETYPDFSVLMSVYKRENPKFLDQSLCSIEGQTVLPTEIILVEDGPIPTILQEVINKHRSNFVNDFKVIKSIRNQGLGASLRLGTKFVSTDWIARMDSDDISVHNRFELQLKEVVREPNLAVIGGQIQEFAGESSNIVGYRKVPTTESLLRQFIKWRSPFNHPSVMLNKDALQKVGGYMPYGNLEDYYLWARIIVYKFHVKNIDRVLVKMRVDEGMYQRRGKFSNIKYFYRLRKFLYKHKVLTWRERFLGDWLMTANILIPGWLRKIIYRKILHRYSN</sequence>
<comment type="caution">
    <text evidence="5">The sequence shown here is derived from an EMBL/GenBank/DDBJ whole genome shotgun (WGS) entry which is preliminary data.</text>
</comment>
<reference evidence="5 6" key="1">
    <citation type="journal article" date="2015" name="Genome Announc.">
        <title>Expanding the biotechnology potential of lactobacilli through comparative genomics of 213 strains and associated genera.</title>
        <authorList>
            <person name="Sun Z."/>
            <person name="Harris H.M."/>
            <person name="McCann A."/>
            <person name="Guo C."/>
            <person name="Argimon S."/>
            <person name="Zhang W."/>
            <person name="Yang X."/>
            <person name="Jeffery I.B."/>
            <person name="Cooney J.C."/>
            <person name="Kagawa T.F."/>
            <person name="Liu W."/>
            <person name="Song Y."/>
            <person name="Salvetti E."/>
            <person name="Wrobel A."/>
            <person name="Rasinkangas P."/>
            <person name="Parkhill J."/>
            <person name="Rea M.C."/>
            <person name="O'Sullivan O."/>
            <person name="Ritari J."/>
            <person name="Douillard F.P."/>
            <person name="Paul Ross R."/>
            <person name="Yang R."/>
            <person name="Briner A.E."/>
            <person name="Felis G.E."/>
            <person name="de Vos W.M."/>
            <person name="Barrangou R."/>
            <person name="Klaenhammer T.R."/>
            <person name="Caufield P.W."/>
            <person name="Cui Y."/>
            <person name="Zhang H."/>
            <person name="O'Toole P.W."/>
        </authorList>
    </citation>
    <scope>NUCLEOTIDE SEQUENCE [LARGE SCALE GENOMIC DNA]</scope>
    <source>
        <strain evidence="5 6">DSM 8475</strain>
    </source>
</reference>
<gene>
    <name evidence="5" type="ORF">FD34_GL001105</name>
</gene>
<keyword evidence="3" id="KW-0808">Transferase</keyword>
<dbReference type="InterPro" id="IPR029044">
    <property type="entry name" value="Nucleotide-diphossugar_trans"/>
</dbReference>
<name>A0A922TN63_9LACO</name>
<dbReference type="PANTHER" id="PTHR43685:SF5">
    <property type="entry name" value="GLYCOSYLTRANSFERASE EPSE-RELATED"/>
    <property type="match status" value="1"/>
</dbReference>
<dbReference type="GO" id="GO:0016757">
    <property type="term" value="F:glycosyltransferase activity"/>
    <property type="evidence" value="ECO:0007669"/>
    <property type="project" value="UniProtKB-KW"/>
</dbReference>
<dbReference type="RefSeq" id="WP_057806088.1">
    <property type="nucleotide sequence ID" value="NZ_AZGO01000021.1"/>
</dbReference>
<dbReference type="EMBL" id="AZGO01000021">
    <property type="protein sequence ID" value="KRM37660.1"/>
    <property type="molecule type" value="Genomic_DNA"/>
</dbReference>
<evidence type="ECO:0000313" key="5">
    <source>
        <dbReference type="EMBL" id="KRM37660.1"/>
    </source>
</evidence>
<dbReference type="InterPro" id="IPR001173">
    <property type="entry name" value="Glyco_trans_2-like"/>
</dbReference>
<evidence type="ECO:0000256" key="2">
    <source>
        <dbReference type="ARBA" id="ARBA00022676"/>
    </source>
</evidence>